<keyword evidence="1" id="KW-0472">Membrane</keyword>
<feature type="transmembrane region" description="Helical" evidence="1">
    <location>
        <begin position="6"/>
        <end position="24"/>
    </location>
</feature>
<dbReference type="AlphaFoldDB" id="A0A915A9R1"/>
<evidence type="ECO:0000313" key="3">
    <source>
        <dbReference type="WBParaSite" id="PgR003_g175_t01"/>
    </source>
</evidence>
<name>A0A915A9R1_PARUN</name>
<accession>A0A915A9R1</accession>
<keyword evidence="1" id="KW-1133">Transmembrane helix</keyword>
<keyword evidence="2" id="KW-1185">Reference proteome</keyword>
<dbReference type="Proteomes" id="UP000887569">
    <property type="component" value="Unplaced"/>
</dbReference>
<feature type="transmembrane region" description="Helical" evidence="1">
    <location>
        <begin position="136"/>
        <end position="157"/>
    </location>
</feature>
<evidence type="ECO:0000313" key="2">
    <source>
        <dbReference type="Proteomes" id="UP000887569"/>
    </source>
</evidence>
<proteinExistence type="predicted"/>
<organism evidence="2 3">
    <name type="scientific">Parascaris univalens</name>
    <name type="common">Nematode worm</name>
    <dbReference type="NCBI Taxonomy" id="6257"/>
    <lineage>
        <taxon>Eukaryota</taxon>
        <taxon>Metazoa</taxon>
        <taxon>Ecdysozoa</taxon>
        <taxon>Nematoda</taxon>
        <taxon>Chromadorea</taxon>
        <taxon>Rhabditida</taxon>
        <taxon>Spirurina</taxon>
        <taxon>Ascaridomorpha</taxon>
        <taxon>Ascaridoidea</taxon>
        <taxon>Ascarididae</taxon>
        <taxon>Parascaris</taxon>
    </lineage>
</organism>
<protein>
    <submittedName>
        <fullName evidence="3">Uncharacterized protein</fullName>
    </submittedName>
</protein>
<reference evidence="3" key="1">
    <citation type="submission" date="2022-11" db="UniProtKB">
        <authorList>
            <consortium name="WormBaseParasite"/>
        </authorList>
    </citation>
    <scope>IDENTIFICATION</scope>
</reference>
<dbReference type="WBParaSite" id="PgR003_g175_t01">
    <property type="protein sequence ID" value="PgR003_g175_t01"/>
    <property type="gene ID" value="PgR003_g175"/>
</dbReference>
<feature type="transmembrane region" description="Helical" evidence="1">
    <location>
        <begin position="169"/>
        <end position="191"/>
    </location>
</feature>
<sequence>MRLFYVIKASQCLAAYAVIILIAMNRKLCGKSSLDKLLSNPNGSCSNSLQSIYMSTLTAVRQGSQGDRDSSNREAHLLPDTAKRLKEKKQNGVSPPEGKRLRIISFSCIDVNVKDLTCFVWQYADRYTVCDALTGVAIPPIIMFIEIILLIYAMISVKCEILIPSQKVDLMRTLIHCTTWLASVAIFSYVICTWETSWMNFDFRPDVPTPWLIALVTLTIGLISVGLEMCLEGALYMTIKIVPGPDFNAVTERRGNESPVPGMYGSSNDDYEQISGTINPSRQQVTYVSTAF</sequence>
<keyword evidence="1" id="KW-0812">Transmembrane</keyword>
<evidence type="ECO:0000256" key="1">
    <source>
        <dbReference type="SAM" id="Phobius"/>
    </source>
</evidence>
<feature type="transmembrane region" description="Helical" evidence="1">
    <location>
        <begin position="211"/>
        <end position="231"/>
    </location>
</feature>